<organism evidence="1 2">
    <name type="scientific">Yaniella flava</name>
    <dbReference type="NCBI Taxonomy" id="287930"/>
    <lineage>
        <taxon>Bacteria</taxon>
        <taxon>Bacillati</taxon>
        <taxon>Actinomycetota</taxon>
        <taxon>Actinomycetes</taxon>
        <taxon>Micrococcales</taxon>
        <taxon>Micrococcaceae</taxon>
        <taxon>Yaniella</taxon>
    </lineage>
</organism>
<dbReference type="Proteomes" id="UP001501461">
    <property type="component" value="Unassembled WGS sequence"/>
</dbReference>
<comment type="caution">
    <text evidence="1">The sequence shown here is derived from an EMBL/GenBank/DDBJ whole genome shotgun (WGS) entry which is preliminary data.</text>
</comment>
<protein>
    <recommendedName>
        <fullName evidence="3">YgiT-type zinc finger protein</fullName>
    </recommendedName>
</protein>
<reference evidence="1 2" key="1">
    <citation type="journal article" date="2019" name="Int. J. Syst. Evol. Microbiol.">
        <title>The Global Catalogue of Microorganisms (GCM) 10K type strain sequencing project: providing services to taxonomists for standard genome sequencing and annotation.</title>
        <authorList>
            <consortium name="The Broad Institute Genomics Platform"/>
            <consortium name="The Broad Institute Genome Sequencing Center for Infectious Disease"/>
            <person name="Wu L."/>
            <person name="Ma J."/>
        </authorList>
    </citation>
    <scope>NUCLEOTIDE SEQUENCE [LARGE SCALE GENOMIC DNA]</scope>
    <source>
        <strain evidence="1 2">JCM 13595</strain>
    </source>
</reference>
<sequence>MLPGAIEYEIMRRTKMGTITQHDPDSLLCPCGNHRGLDDFAVCSPRGEAITQIEEKTGTGLVYVEHIEDPYLICPRCGRLYRVLRMMHTGQAFVEHMVDLTDPMIGVSLAAWKTSREH</sequence>
<accession>A0ABN2UF74</accession>
<name>A0ABN2UF74_9MICC</name>
<dbReference type="EMBL" id="BAAAMN010000028">
    <property type="protein sequence ID" value="GAA2036338.1"/>
    <property type="molecule type" value="Genomic_DNA"/>
</dbReference>
<proteinExistence type="predicted"/>
<keyword evidence="2" id="KW-1185">Reference proteome</keyword>
<evidence type="ECO:0000313" key="2">
    <source>
        <dbReference type="Proteomes" id="UP001501461"/>
    </source>
</evidence>
<gene>
    <name evidence="1" type="ORF">GCM10009720_16120</name>
</gene>
<evidence type="ECO:0008006" key="3">
    <source>
        <dbReference type="Google" id="ProtNLM"/>
    </source>
</evidence>
<evidence type="ECO:0000313" key="1">
    <source>
        <dbReference type="EMBL" id="GAA2036338.1"/>
    </source>
</evidence>